<geneLocation type="plasmid" evidence="1 2">
    <name>pAtCFBP5507a</name>
</geneLocation>
<dbReference type="Proteomes" id="UP000298735">
    <property type="component" value="Plasmid pAtCFBP5507a"/>
</dbReference>
<protein>
    <submittedName>
        <fullName evidence="1">Uncharacterized protein</fullName>
    </submittedName>
</protein>
<dbReference type="EMBL" id="CP109970">
    <property type="protein sequence ID" value="UYZ11071.1"/>
    <property type="molecule type" value="Genomic_DNA"/>
</dbReference>
<evidence type="ECO:0000313" key="1">
    <source>
        <dbReference type="EMBL" id="UYZ11071.1"/>
    </source>
</evidence>
<dbReference type="AlphaFoldDB" id="A0A9X9KGC2"/>
<dbReference type="KEGG" id="asal:CFBP5507_24935"/>
<dbReference type="RefSeq" id="WP_246666508.1">
    <property type="nucleotide sequence ID" value="NZ_CP109970.1"/>
</dbReference>
<name>A0A9X9KGC2_9HYPH</name>
<keyword evidence="1" id="KW-0614">Plasmid</keyword>
<organism evidence="1 2">
    <name type="scientific">Agrobacterium salinitolerans</name>
    <dbReference type="NCBI Taxonomy" id="1183413"/>
    <lineage>
        <taxon>Bacteria</taxon>
        <taxon>Pseudomonadati</taxon>
        <taxon>Pseudomonadota</taxon>
        <taxon>Alphaproteobacteria</taxon>
        <taxon>Hyphomicrobiales</taxon>
        <taxon>Rhizobiaceae</taxon>
        <taxon>Rhizobium/Agrobacterium group</taxon>
        <taxon>Agrobacterium</taxon>
    </lineage>
</organism>
<evidence type="ECO:0000313" key="2">
    <source>
        <dbReference type="Proteomes" id="UP000298735"/>
    </source>
</evidence>
<accession>A0A9X9KGC2</accession>
<sequence length="104" mass="11503">MELSESSFPGFAEAMLRFYTAYKEEQFALADQRQVAIGRGSDEGSDLVADVRRFLAARRNCFPGLDAAAEKLAGAVDTLGGLPSYFMQRHTLRVRRIPVEIMSG</sequence>
<proteinExistence type="predicted"/>
<gene>
    <name evidence="1" type="ORF">CFBP5507_24935</name>
</gene>
<reference evidence="1" key="1">
    <citation type="submission" date="2022-10" db="EMBL/GenBank/DDBJ databases">
        <title>Complete genome sequence of Agrobacterium salinitolerans CFBP5507.</title>
        <authorList>
            <person name="Tchabashvili S."/>
            <person name="Yen H.-C."/>
            <person name="Haryono M."/>
            <person name="Lin Y.-C."/>
            <person name="Lai E.-M."/>
            <person name="Kuo C.-H."/>
        </authorList>
    </citation>
    <scope>NUCLEOTIDE SEQUENCE</scope>
    <source>
        <strain evidence="1">CFBP5507</strain>
        <plasmid evidence="1">pAtCFBP5507a</plasmid>
    </source>
</reference>